<dbReference type="EC" id="4.2.3.-" evidence="2"/>
<dbReference type="AlphaFoldDB" id="A0A7R9Q2D6"/>
<reference evidence="3" key="1">
    <citation type="submission" date="2020-11" db="EMBL/GenBank/DDBJ databases">
        <authorList>
            <person name="Tran Van P."/>
        </authorList>
    </citation>
    <scope>NUCLEOTIDE SEQUENCE</scope>
</reference>
<dbReference type="GO" id="GO:0046872">
    <property type="term" value="F:metal ion binding"/>
    <property type="evidence" value="ECO:0007669"/>
    <property type="project" value="UniProtKB-KW"/>
</dbReference>
<evidence type="ECO:0000256" key="1">
    <source>
        <dbReference type="ARBA" id="ARBA00006333"/>
    </source>
</evidence>
<dbReference type="Proteomes" id="UP000759131">
    <property type="component" value="Unassembled WGS sequence"/>
</dbReference>
<dbReference type="PANTHER" id="PTHR35201">
    <property type="entry name" value="TERPENE SYNTHASE"/>
    <property type="match status" value="1"/>
</dbReference>
<dbReference type="InterPro" id="IPR008949">
    <property type="entry name" value="Isoprenoid_synthase_dom_sf"/>
</dbReference>
<dbReference type="GO" id="GO:0008299">
    <property type="term" value="P:isoprenoid biosynthetic process"/>
    <property type="evidence" value="ECO:0007669"/>
    <property type="project" value="UniProtKB-ARBA"/>
</dbReference>
<dbReference type="EMBL" id="OC861631">
    <property type="protein sequence ID" value="CAD7629594.1"/>
    <property type="molecule type" value="Genomic_DNA"/>
</dbReference>
<keyword evidence="4" id="KW-1185">Reference proteome</keyword>
<organism evidence="3">
    <name type="scientific">Medioppia subpectinata</name>
    <dbReference type="NCBI Taxonomy" id="1979941"/>
    <lineage>
        <taxon>Eukaryota</taxon>
        <taxon>Metazoa</taxon>
        <taxon>Ecdysozoa</taxon>
        <taxon>Arthropoda</taxon>
        <taxon>Chelicerata</taxon>
        <taxon>Arachnida</taxon>
        <taxon>Acari</taxon>
        <taxon>Acariformes</taxon>
        <taxon>Sarcoptiformes</taxon>
        <taxon>Oribatida</taxon>
        <taxon>Brachypylina</taxon>
        <taxon>Oppioidea</taxon>
        <taxon>Oppiidae</taxon>
        <taxon>Medioppia</taxon>
    </lineage>
</organism>
<dbReference type="PANTHER" id="PTHR35201:SF4">
    <property type="entry name" value="BETA-PINACENE SYNTHASE-RELATED"/>
    <property type="match status" value="1"/>
</dbReference>
<dbReference type="OrthoDB" id="2861623at2759"/>
<keyword evidence="2" id="KW-0460">Magnesium</keyword>
<dbReference type="SUPFAM" id="SSF48576">
    <property type="entry name" value="Terpenoid synthases"/>
    <property type="match status" value="1"/>
</dbReference>
<sequence>MSLKLSPQSPVDDGQNIALNMCDRQLRQYAHRFQVPRITTRLPFKRNPIDVSAEHLLYSWANWVYPYSSVSRNRFDAFASLGQFSAFVYPFGRQDLPDRFANTAKIIITMFILDDHYEESWGDGRGRRLDLCKSFWGEWESMIDKLEDPVAAPVPITHWAPYLVGTYATLDAVAIDLDAVQRRRFVALWRPYGAVNVAETMLIKTRLHELTSVKQIFDIRMHTIGTQQLMMLSEYVEGVGCTDRPGMTKAEWASPLWQRYLRECCEHMICVNDMFSFEKEYRQECGNLANMFNVVALTTRLAPGSTVSDGMRQIVARIEAYECAIVDIYRDIVTGDKDSRNGEPSSRAMRRMADRMLYFVGGNYKFHTVCDRYRRFSAISEC</sequence>
<proteinExistence type="inferred from homology"/>
<comment type="cofactor">
    <cofactor evidence="2">
        <name>Mg(2+)</name>
        <dbReference type="ChEBI" id="CHEBI:18420"/>
    </cofactor>
</comment>
<evidence type="ECO:0000313" key="4">
    <source>
        <dbReference type="Proteomes" id="UP000759131"/>
    </source>
</evidence>
<name>A0A7R9Q2D6_9ACAR</name>
<evidence type="ECO:0000313" key="3">
    <source>
        <dbReference type="EMBL" id="CAD7629594.1"/>
    </source>
</evidence>
<comment type="similarity">
    <text evidence="1 2">Belongs to the terpene synthase family.</text>
</comment>
<protein>
    <recommendedName>
        <fullName evidence="2">Terpene synthase</fullName>
        <ecNumber evidence="2">4.2.3.-</ecNumber>
    </recommendedName>
</protein>
<gene>
    <name evidence="3" type="ORF">OSB1V03_LOCUS10009</name>
</gene>
<dbReference type="Gene3D" id="1.10.600.10">
    <property type="entry name" value="Farnesyl Diphosphate Synthase"/>
    <property type="match status" value="1"/>
</dbReference>
<keyword evidence="2" id="KW-0456">Lyase</keyword>
<keyword evidence="2" id="KW-0479">Metal-binding</keyword>
<dbReference type="Pfam" id="PF19086">
    <property type="entry name" value="Terpene_syn_C_2"/>
    <property type="match status" value="1"/>
</dbReference>
<evidence type="ECO:0000256" key="2">
    <source>
        <dbReference type="RuleBase" id="RU366034"/>
    </source>
</evidence>
<dbReference type="EMBL" id="CAJPIZ010007056">
    <property type="protein sequence ID" value="CAG2110024.1"/>
    <property type="molecule type" value="Genomic_DNA"/>
</dbReference>
<accession>A0A7R9Q2D6</accession>
<dbReference type="GO" id="GO:0010333">
    <property type="term" value="F:terpene synthase activity"/>
    <property type="evidence" value="ECO:0007669"/>
    <property type="project" value="InterPro"/>
</dbReference>
<dbReference type="InterPro" id="IPR034686">
    <property type="entry name" value="Terpene_cyclase-like_2"/>
</dbReference>